<gene>
    <name evidence="1" type="ORF">ACFFF6_08590</name>
</gene>
<evidence type="ECO:0000313" key="1">
    <source>
        <dbReference type="EMBL" id="MFC0674009.1"/>
    </source>
</evidence>
<organism evidence="1 2">
    <name type="scientific">Brachybacterium hainanense</name>
    <dbReference type="NCBI Taxonomy" id="1541174"/>
    <lineage>
        <taxon>Bacteria</taxon>
        <taxon>Bacillati</taxon>
        <taxon>Actinomycetota</taxon>
        <taxon>Actinomycetes</taxon>
        <taxon>Micrococcales</taxon>
        <taxon>Dermabacteraceae</taxon>
        <taxon>Brachybacterium</taxon>
    </lineage>
</organism>
<protein>
    <submittedName>
        <fullName evidence="1">Uncharacterized protein</fullName>
    </submittedName>
</protein>
<proteinExistence type="predicted"/>
<evidence type="ECO:0000313" key="2">
    <source>
        <dbReference type="Proteomes" id="UP001589793"/>
    </source>
</evidence>
<keyword evidence="2" id="KW-1185">Reference proteome</keyword>
<reference evidence="1 2" key="1">
    <citation type="submission" date="2024-09" db="EMBL/GenBank/DDBJ databases">
        <authorList>
            <person name="Sun Q."/>
            <person name="Mori K."/>
        </authorList>
    </citation>
    <scope>NUCLEOTIDE SEQUENCE [LARGE SCALE GENOMIC DNA]</scope>
    <source>
        <strain evidence="1 2">CICC 10874</strain>
    </source>
</reference>
<dbReference type="EMBL" id="JBHLSV010000008">
    <property type="protein sequence ID" value="MFC0674009.1"/>
    <property type="molecule type" value="Genomic_DNA"/>
</dbReference>
<dbReference type="RefSeq" id="WP_376979943.1">
    <property type="nucleotide sequence ID" value="NZ_JBHLSV010000008.1"/>
</dbReference>
<sequence>MNEDGKVFDFSTHLRSLQEKRAYRALVLAVWVHGNHVDGVAEAPSKVFIRRLLTGRGEDECKPSEVATAVRQLVSMGVLTEDSDTQRFVLTGRVA</sequence>
<name>A0ABV6RAJ7_9MICO</name>
<comment type="caution">
    <text evidence="1">The sequence shown here is derived from an EMBL/GenBank/DDBJ whole genome shotgun (WGS) entry which is preliminary data.</text>
</comment>
<dbReference type="Proteomes" id="UP001589793">
    <property type="component" value="Unassembled WGS sequence"/>
</dbReference>
<accession>A0ABV6RAJ7</accession>